<evidence type="ECO:0000313" key="2">
    <source>
        <dbReference type="Proteomes" id="UP000001635"/>
    </source>
</evidence>
<dbReference type="Proteomes" id="UP000001635">
    <property type="component" value="Chromosome"/>
</dbReference>
<evidence type="ECO:0000313" key="1">
    <source>
        <dbReference type="EMBL" id="AEL24396.1"/>
    </source>
</evidence>
<gene>
    <name evidence="1" type="ordered locus">Cycma_0621</name>
</gene>
<sequence length="215" mass="24559">MKNLMLLFFICVSFKCLSQNNTELLSTVKVLAQLSEAAQREGDKSSVLIYQNTFYQIWEANVNLHGSDTFQKAFQFFDTVEKNNHSAIKEQCFSLNGKLPKGSEGLPNIVVVDTPSDGWANNEIPSLLIENFDKGLISSSDIEYFTSLRAINEPRNNEQDYLKKNKILQDAILLRDKQIRLDSNLKKSELKPYDKLIKSIEEIEKSVIELNHLNP</sequence>
<dbReference type="STRING" id="880070.Cycma_0621"/>
<proteinExistence type="predicted"/>
<dbReference type="KEGG" id="cmr:Cycma_0621"/>
<dbReference type="AlphaFoldDB" id="G0IZC3"/>
<organism evidence="1 2">
    <name type="scientific">Cyclobacterium marinum (strain ATCC 25205 / DSM 745 / LMG 13164 / NCIMB 1802)</name>
    <name type="common">Flectobacillus marinus</name>
    <dbReference type="NCBI Taxonomy" id="880070"/>
    <lineage>
        <taxon>Bacteria</taxon>
        <taxon>Pseudomonadati</taxon>
        <taxon>Bacteroidota</taxon>
        <taxon>Cytophagia</taxon>
        <taxon>Cytophagales</taxon>
        <taxon>Cyclobacteriaceae</taxon>
        <taxon>Cyclobacterium</taxon>
    </lineage>
</organism>
<name>G0IZC3_CYCMS</name>
<reference evidence="2" key="1">
    <citation type="submission" date="2011-07" db="EMBL/GenBank/DDBJ databases">
        <title>The complete genome of Cyclobacterium marinum DSM 745.</title>
        <authorList>
            <person name="Lucas S."/>
            <person name="Han J."/>
            <person name="Lapidus A."/>
            <person name="Bruce D."/>
            <person name="Goodwin L."/>
            <person name="Pitluck S."/>
            <person name="Peters L."/>
            <person name="Kyrpides N."/>
            <person name="Mavromatis K."/>
            <person name="Ivanova N."/>
            <person name="Ovchinnikova G."/>
            <person name="Chertkov O."/>
            <person name="Detter J.C."/>
            <person name="Tapia R."/>
            <person name="Han C."/>
            <person name="Land M."/>
            <person name="Hauser L."/>
            <person name="Markowitz V."/>
            <person name="Cheng J.-F."/>
            <person name="Hugenholtz P."/>
            <person name="Woyke T."/>
            <person name="Wu D."/>
            <person name="Tindall B."/>
            <person name="Schuetze A."/>
            <person name="Brambilla E."/>
            <person name="Klenk H.-P."/>
            <person name="Eisen J.A."/>
        </authorList>
    </citation>
    <scope>NUCLEOTIDE SEQUENCE [LARGE SCALE GENOMIC DNA]</scope>
    <source>
        <strain evidence="2">ATCC 25205 / DSM 745 / LMG 13164 / NCIMB 1802</strain>
    </source>
</reference>
<dbReference type="EMBL" id="CP002955">
    <property type="protein sequence ID" value="AEL24396.1"/>
    <property type="molecule type" value="Genomic_DNA"/>
</dbReference>
<keyword evidence="2" id="KW-1185">Reference proteome</keyword>
<dbReference type="HOGENOM" id="CLU_1281438_0_0_10"/>
<dbReference type="RefSeq" id="WP_014018694.1">
    <property type="nucleotide sequence ID" value="NC_015914.1"/>
</dbReference>
<accession>G0IZC3</accession>
<protein>
    <submittedName>
        <fullName evidence="1">Uncharacterized protein</fullName>
    </submittedName>
</protein>